<gene>
    <name evidence="1" type="ORF">SHERM_18396</name>
</gene>
<evidence type="ECO:0000313" key="1">
    <source>
        <dbReference type="EMBL" id="CAA0820394.1"/>
    </source>
</evidence>
<dbReference type="Proteomes" id="UP001153555">
    <property type="component" value="Unassembled WGS sequence"/>
</dbReference>
<keyword evidence="2" id="KW-1185">Reference proteome</keyword>
<feature type="non-terminal residue" evidence="1">
    <location>
        <position position="167"/>
    </location>
</feature>
<dbReference type="AlphaFoldDB" id="A0A9N7N2T6"/>
<sequence>DPFICRFCDRLAENESLVQTAKQLLEALKDSTTLENGSLNDAAVKHFTLVWKTWRNEYFRLALHDLICERESVVTTVIEELSDGVEDEDIGQRMCRMKRHKPFKHILKATNPPATMMKGLLIILIGYWSYKMLPGELDNVPEENIVDMVEEKADDDEDENDRWDRFE</sequence>
<name>A0A9N7N2T6_STRHE</name>
<dbReference type="EMBL" id="CACSLK010020742">
    <property type="protein sequence ID" value="CAA0820394.1"/>
    <property type="molecule type" value="Genomic_DNA"/>
</dbReference>
<evidence type="ECO:0000313" key="2">
    <source>
        <dbReference type="Proteomes" id="UP001153555"/>
    </source>
</evidence>
<proteinExistence type="predicted"/>
<reference evidence="1" key="1">
    <citation type="submission" date="2019-12" db="EMBL/GenBank/DDBJ databases">
        <authorList>
            <person name="Scholes J."/>
        </authorList>
    </citation>
    <scope>NUCLEOTIDE SEQUENCE</scope>
</reference>
<organism evidence="1 2">
    <name type="scientific">Striga hermonthica</name>
    <name type="common">Purple witchweed</name>
    <name type="synonym">Buchnera hermonthica</name>
    <dbReference type="NCBI Taxonomy" id="68872"/>
    <lineage>
        <taxon>Eukaryota</taxon>
        <taxon>Viridiplantae</taxon>
        <taxon>Streptophyta</taxon>
        <taxon>Embryophyta</taxon>
        <taxon>Tracheophyta</taxon>
        <taxon>Spermatophyta</taxon>
        <taxon>Magnoliopsida</taxon>
        <taxon>eudicotyledons</taxon>
        <taxon>Gunneridae</taxon>
        <taxon>Pentapetalae</taxon>
        <taxon>asterids</taxon>
        <taxon>lamiids</taxon>
        <taxon>Lamiales</taxon>
        <taxon>Orobanchaceae</taxon>
        <taxon>Buchnereae</taxon>
        <taxon>Striga</taxon>
    </lineage>
</organism>
<comment type="caution">
    <text evidence="1">The sequence shown here is derived from an EMBL/GenBank/DDBJ whole genome shotgun (WGS) entry which is preliminary data.</text>
</comment>
<accession>A0A9N7N2T6</accession>
<feature type="non-terminal residue" evidence="1">
    <location>
        <position position="1"/>
    </location>
</feature>
<protein>
    <submittedName>
        <fullName evidence="1">Uncharacterized protein</fullName>
    </submittedName>
</protein>